<sequence>MKKLILYSIFFYTSLFAVDGYKVYKDKCASCHIEMISKEKTINNLDKIKAPPMVEVSNRLKENIIIKDDDEDTHRHLVILFIKDYIINPNLDYFMCNAGALERFGVMPSLKGKITHQESQAVAEWIYDRYEGIEFK</sequence>
<evidence type="ECO:0000313" key="6">
    <source>
        <dbReference type="EMBL" id="QFR49065.1"/>
    </source>
</evidence>
<dbReference type="SUPFAM" id="SSF46626">
    <property type="entry name" value="Cytochrome c"/>
    <property type="match status" value="1"/>
</dbReference>
<accession>A0A5P8P019</accession>
<keyword evidence="1 4" id="KW-0349">Heme</keyword>
<dbReference type="Gene3D" id="1.10.760.10">
    <property type="entry name" value="Cytochrome c-like domain"/>
    <property type="match status" value="1"/>
</dbReference>
<protein>
    <submittedName>
        <fullName evidence="6">Cytochrome c</fullName>
    </submittedName>
</protein>
<proteinExistence type="predicted"/>
<dbReference type="Proteomes" id="UP000326944">
    <property type="component" value="Chromosome"/>
</dbReference>
<organism evidence="6 7">
    <name type="scientific">Sulfurimonas lithotrophica</name>
    <dbReference type="NCBI Taxonomy" id="2590022"/>
    <lineage>
        <taxon>Bacteria</taxon>
        <taxon>Pseudomonadati</taxon>
        <taxon>Campylobacterota</taxon>
        <taxon>Epsilonproteobacteria</taxon>
        <taxon>Campylobacterales</taxon>
        <taxon>Sulfurimonadaceae</taxon>
        <taxon>Sulfurimonas</taxon>
    </lineage>
</organism>
<keyword evidence="7" id="KW-1185">Reference proteome</keyword>
<gene>
    <name evidence="6" type="ORF">FJR48_04720</name>
</gene>
<reference evidence="6 7" key="1">
    <citation type="submission" date="2019-09" db="EMBL/GenBank/DDBJ databases">
        <title>Sulfurimonas gotlandica sp. nov., a chemoautotrophic and psychrotolerant epsilonproteobacterium isolated from a pelagic redoxcline, and an emended description of the genus Sulfurimonas.</title>
        <authorList>
            <person name="Wang S."/>
            <person name="Jiang L."/>
            <person name="Shao S."/>
        </authorList>
    </citation>
    <scope>NUCLEOTIDE SEQUENCE [LARGE SCALE GENOMIC DNA]</scope>
    <source>
        <strain evidence="6 7">GYSZ_1</strain>
    </source>
</reference>
<keyword evidence="3 4" id="KW-0408">Iron</keyword>
<evidence type="ECO:0000259" key="5">
    <source>
        <dbReference type="PROSITE" id="PS51007"/>
    </source>
</evidence>
<evidence type="ECO:0000256" key="1">
    <source>
        <dbReference type="ARBA" id="ARBA00022617"/>
    </source>
</evidence>
<dbReference type="GO" id="GO:0046872">
    <property type="term" value="F:metal ion binding"/>
    <property type="evidence" value="ECO:0007669"/>
    <property type="project" value="UniProtKB-KW"/>
</dbReference>
<feature type="domain" description="Cytochrome c" evidence="5">
    <location>
        <begin position="15"/>
        <end position="130"/>
    </location>
</feature>
<dbReference type="GO" id="GO:0009055">
    <property type="term" value="F:electron transfer activity"/>
    <property type="evidence" value="ECO:0007669"/>
    <property type="project" value="InterPro"/>
</dbReference>
<dbReference type="KEGG" id="sulg:FJR48_04720"/>
<name>A0A5P8P019_9BACT</name>
<dbReference type="RefSeq" id="WP_152307008.1">
    <property type="nucleotide sequence ID" value="NZ_CP043617.1"/>
</dbReference>
<dbReference type="GO" id="GO:0020037">
    <property type="term" value="F:heme binding"/>
    <property type="evidence" value="ECO:0007669"/>
    <property type="project" value="InterPro"/>
</dbReference>
<dbReference type="OrthoDB" id="14888at2"/>
<dbReference type="EMBL" id="CP043617">
    <property type="protein sequence ID" value="QFR49065.1"/>
    <property type="molecule type" value="Genomic_DNA"/>
</dbReference>
<evidence type="ECO:0000256" key="2">
    <source>
        <dbReference type="ARBA" id="ARBA00022723"/>
    </source>
</evidence>
<dbReference type="InterPro" id="IPR009056">
    <property type="entry name" value="Cyt_c-like_dom"/>
</dbReference>
<dbReference type="AlphaFoldDB" id="A0A5P8P019"/>
<evidence type="ECO:0000256" key="4">
    <source>
        <dbReference type="PROSITE-ProRule" id="PRU00433"/>
    </source>
</evidence>
<keyword evidence="2 4" id="KW-0479">Metal-binding</keyword>
<dbReference type="InterPro" id="IPR036909">
    <property type="entry name" value="Cyt_c-like_dom_sf"/>
</dbReference>
<dbReference type="PROSITE" id="PS51007">
    <property type="entry name" value="CYTC"/>
    <property type="match status" value="1"/>
</dbReference>
<evidence type="ECO:0000256" key="3">
    <source>
        <dbReference type="ARBA" id="ARBA00023004"/>
    </source>
</evidence>
<evidence type="ECO:0000313" key="7">
    <source>
        <dbReference type="Proteomes" id="UP000326944"/>
    </source>
</evidence>